<evidence type="ECO:0000313" key="1">
    <source>
        <dbReference type="EMBL" id="OAF09963.1"/>
    </source>
</evidence>
<accession>A0A176YQS3</accession>
<evidence type="ECO:0000313" key="2">
    <source>
        <dbReference type="Proteomes" id="UP000076959"/>
    </source>
</evidence>
<reference evidence="1 2" key="1">
    <citation type="submission" date="2016-03" db="EMBL/GenBank/DDBJ databases">
        <title>Draft Genome Sequence of the Strain BR 10245 (Bradyrhizobium sp.) isolated from nodules of Centrolobium paraense.</title>
        <authorList>
            <person name="Simoes-Araujo J.L.Sr."/>
            <person name="Barauna A.C."/>
            <person name="Silva K."/>
            <person name="Zilli J.E."/>
        </authorList>
    </citation>
    <scope>NUCLEOTIDE SEQUENCE [LARGE SCALE GENOMIC DNA]</scope>
    <source>
        <strain evidence="1 2">BR 10245</strain>
    </source>
</reference>
<organism evidence="1 2">
    <name type="scientific">Bradyrhizobium centrolobii</name>
    <dbReference type="NCBI Taxonomy" id="1505087"/>
    <lineage>
        <taxon>Bacteria</taxon>
        <taxon>Pseudomonadati</taxon>
        <taxon>Pseudomonadota</taxon>
        <taxon>Alphaproteobacteria</taxon>
        <taxon>Hyphomicrobiales</taxon>
        <taxon>Nitrobacteraceae</taxon>
        <taxon>Bradyrhizobium</taxon>
    </lineage>
</organism>
<gene>
    <name evidence="1" type="ORF">AYJ54_12265</name>
</gene>
<proteinExistence type="predicted"/>
<dbReference type="EMBL" id="LUUB01000054">
    <property type="protein sequence ID" value="OAF09963.1"/>
    <property type="molecule type" value="Genomic_DNA"/>
</dbReference>
<comment type="caution">
    <text evidence="1">The sequence shown here is derived from an EMBL/GenBank/DDBJ whole genome shotgun (WGS) entry which is preliminary data.</text>
</comment>
<dbReference type="AlphaFoldDB" id="A0A176YQS3"/>
<dbReference type="Proteomes" id="UP000076959">
    <property type="component" value="Unassembled WGS sequence"/>
</dbReference>
<name>A0A176YQS3_9BRAD</name>
<protein>
    <submittedName>
        <fullName evidence="1">Uncharacterized protein</fullName>
    </submittedName>
</protein>
<sequence>MPAVLDPEEIVVLANHGAMRLRSAVARAMALLPEDRDVAIIVRNGQLSQSILDFGQIKQLAAQWEAAEQPVPPETALPGP</sequence>
<keyword evidence="2" id="KW-1185">Reference proteome</keyword>